<accession>A0ABN3TC48</accession>
<protein>
    <recommendedName>
        <fullName evidence="4">EF-hand domain-containing protein</fullName>
    </recommendedName>
</protein>
<proteinExistence type="predicted"/>
<evidence type="ECO:0008006" key="4">
    <source>
        <dbReference type="Google" id="ProtNLM"/>
    </source>
</evidence>
<dbReference type="EMBL" id="BAAASK010000029">
    <property type="protein sequence ID" value="GAA2699264.1"/>
    <property type="molecule type" value="Genomic_DNA"/>
</dbReference>
<gene>
    <name evidence="2" type="ORF">GCM10010310_66030</name>
</gene>
<dbReference type="RefSeq" id="WP_259332949.1">
    <property type="nucleotide sequence ID" value="NZ_BAAASK010000029.1"/>
</dbReference>
<evidence type="ECO:0000313" key="3">
    <source>
        <dbReference type="Proteomes" id="UP001499989"/>
    </source>
</evidence>
<name>A0ABN3TC48_9ACTN</name>
<keyword evidence="3" id="KW-1185">Reference proteome</keyword>
<dbReference type="Proteomes" id="UP001499989">
    <property type="component" value="Unassembled WGS sequence"/>
</dbReference>
<evidence type="ECO:0000313" key="2">
    <source>
        <dbReference type="EMBL" id="GAA2699264.1"/>
    </source>
</evidence>
<feature type="region of interest" description="Disordered" evidence="1">
    <location>
        <begin position="145"/>
        <end position="201"/>
    </location>
</feature>
<comment type="caution">
    <text evidence="2">The sequence shown here is derived from an EMBL/GenBank/DDBJ whole genome shotgun (WGS) entry which is preliminary data.</text>
</comment>
<sequence>MKITIEGADKDFAEKLVALAAAHDAELTVATVDTSWTVERATRYLRSLTAGARRFAEMVVVDGDGYLDADQLRAAVGKLNGPTVALSRTIPRGVREGWWPEGTKAPITPVYDPDNPSWHKNIAYEMTSEDLPVFRAAIAALATDRAASKTPEPPAPWSGDAPSAFDPPPGWGAGDDAPRAPLDEADTDVGSDNNSEREQER</sequence>
<reference evidence="2 3" key="1">
    <citation type="journal article" date="2019" name="Int. J. Syst. Evol. Microbiol.">
        <title>The Global Catalogue of Microorganisms (GCM) 10K type strain sequencing project: providing services to taxonomists for standard genome sequencing and annotation.</title>
        <authorList>
            <consortium name="The Broad Institute Genomics Platform"/>
            <consortium name="The Broad Institute Genome Sequencing Center for Infectious Disease"/>
            <person name="Wu L."/>
            <person name="Ma J."/>
        </authorList>
    </citation>
    <scope>NUCLEOTIDE SEQUENCE [LARGE SCALE GENOMIC DNA]</scope>
    <source>
        <strain evidence="2 3">JCM 4531</strain>
    </source>
</reference>
<organism evidence="2 3">
    <name type="scientific">Streptomyces violaceolatus</name>
    <dbReference type="NCBI Taxonomy" id="67378"/>
    <lineage>
        <taxon>Bacteria</taxon>
        <taxon>Bacillati</taxon>
        <taxon>Actinomycetota</taxon>
        <taxon>Actinomycetes</taxon>
        <taxon>Kitasatosporales</taxon>
        <taxon>Streptomycetaceae</taxon>
        <taxon>Streptomyces</taxon>
        <taxon>Streptomyces violaceoruber group</taxon>
    </lineage>
</organism>
<evidence type="ECO:0000256" key="1">
    <source>
        <dbReference type="SAM" id="MobiDB-lite"/>
    </source>
</evidence>